<keyword evidence="2" id="KW-1185">Reference proteome</keyword>
<sequence length="559" mass="61577">MTSLATDLDLLGAEFWRWHDATSFRTSDDIPRVERPAGWLPRFDPEAIDGFRRALADFTARWRAFDAVELAALPVEVQVDHRLLGAALARTHWQLDVLRNWERDAVFLTSQVLGPWFDLLLPPPPFESSRQAGLVRVLAAVPSAVDQAIANLERAGVAALARVAAADLRDIGDRLATSVAEAAALTDAATAAALEAARPAAGDALERYRAWLETSADRLSAEAIVGRDAFTWYLRHVALITAEPDELVRAAMGDHRRSVVAELATRTRYRDLPERPLAASAEAESLDEAAAEAEVRAFYESSDLLSQPPSLRRYRFAPTPAYLGPLAFLGVNDDLGSIRRRDEDSTHYVPVPAADLPYFDAANARDARLGIIHEGAHSQQLTLSWANPRPMRRHFIDSIANEGIAHYNEELMLTAGLFADAPHSQSVVHNFMRLRALRVIVDVNLATGAFSLPEAVDFFVRQVPMDVETATEETAYYVATPGLAMSYLVGKHEVQRLVADAAVAAELEGAPFSLRELHDAIWRNGNVPMSLLRWQLLGDRGDVDTLDAAGKWWQQPPQG</sequence>
<dbReference type="EMBL" id="BAAANH010000003">
    <property type="protein sequence ID" value="GAA1758476.1"/>
    <property type="molecule type" value="Genomic_DNA"/>
</dbReference>
<organism evidence="1 2">
    <name type="scientific">Agromyces humatus</name>
    <dbReference type="NCBI Taxonomy" id="279573"/>
    <lineage>
        <taxon>Bacteria</taxon>
        <taxon>Bacillati</taxon>
        <taxon>Actinomycetota</taxon>
        <taxon>Actinomycetes</taxon>
        <taxon>Micrococcales</taxon>
        <taxon>Microbacteriaceae</taxon>
        <taxon>Agromyces</taxon>
    </lineage>
</organism>
<protein>
    <submittedName>
        <fullName evidence="1">DUF885 domain-containing protein</fullName>
    </submittedName>
</protein>
<accession>A0ABN2KKY9</accession>
<name>A0ABN2KKY9_9MICO</name>
<dbReference type="PANTHER" id="PTHR33361:SF2">
    <property type="entry name" value="DUF885 DOMAIN-CONTAINING PROTEIN"/>
    <property type="match status" value="1"/>
</dbReference>
<evidence type="ECO:0000313" key="2">
    <source>
        <dbReference type="Proteomes" id="UP001500506"/>
    </source>
</evidence>
<evidence type="ECO:0000313" key="1">
    <source>
        <dbReference type="EMBL" id="GAA1758476.1"/>
    </source>
</evidence>
<reference evidence="1 2" key="1">
    <citation type="journal article" date="2019" name="Int. J. Syst. Evol. Microbiol.">
        <title>The Global Catalogue of Microorganisms (GCM) 10K type strain sequencing project: providing services to taxonomists for standard genome sequencing and annotation.</title>
        <authorList>
            <consortium name="The Broad Institute Genomics Platform"/>
            <consortium name="The Broad Institute Genome Sequencing Center for Infectious Disease"/>
            <person name="Wu L."/>
            <person name="Ma J."/>
        </authorList>
    </citation>
    <scope>NUCLEOTIDE SEQUENCE [LARGE SCALE GENOMIC DNA]</scope>
    <source>
        <strain evidence="1 2">JCM 14319</strain>
    </source>
</reference>
<dbReference type="PANTHER" id="PTHR33361">
    <property type="entry name" value="GLR0591 PROTEIN"/>
    <property type="match status" value="1"/>
</dbReference>
<gene>
    <name evidence="1" type="ORF">GCM10009747_16520</name>
</gene>
<proteinExistence type="predicted"/>
<dbReference type="Proteomes" id="UP001500506">
    <property type="component" value="Unassembled WGS sequence"/>
</dbReference>
<comment type="caution">
    <text evidence="1">The sequence shown here is derived from an EMBL/GenBank/DDBJ whole genome shotgun (WGS) entry which is preliminary data.</text>
</comment>
<dbReference type="RefSeq" id="WP_232499456.1">
    <property type="nucleotide sequence ID" value="NZ_BAAANH010000003.1"/>
</dbReference>
<dbReference type="InterPro" id="IPR010281">
    <property type="entry name" value="DUF885"/>
</dbReference>
<dbReference type="Pfam" id="PF05960">
    <property type="entry name" value="DUF885"/>
    <property type="match status" value="1"/>
</dbReference>